<dbReference type="FunFam" id="3.30.70.960:FF:000003">
    <property type="entry name" value="MUC16 isoform 1"/>
    <property type="match status" value="13"/>
</dbReference>
<dbReference type="Pfam" id="PF05764">
    <property type="entry name" value="YL1"/>
    <property type="match status" value="1"/>
</dbReference>
<dbReference type="SMART" id="SM00349">
    <property type="entry name" value="KRAB"/>
    <property type="match status" value="1"/>
</dbReference>
<dbReference type="PROSITE" id="PS50024">
    <property type="entry name" value="SEA"/>
    <property type="match status" value="15"/>
</dbReference>
<dbReference type="Gene3D" id="3.30.70.960">
    <property type="entry name" value="SEA domain"/>
    <property type="match status" value="17"/>
</dbReference>
<feature type="domain" description="SEA" evidence="2">
    <location>
        <begin position="1395"/>
        <end position="1516"/>
    </location>
</feature>
<dbReference type="InterPro" id="IPR036051">
    <property type="entry name" value="KRAB_dom_sf"/>
</dbReference>
<dbReference type="InterPro" id="IPR001909">
    <property type="entry name" value="KRAB"/>
</dbReference>
<feature type="domain" description="SEA" evidence="2">
    <location>
        <begin position="845"/>
        <end position="966"/>
    </location>
</feature>
<feature type="region of interest" description="Disordered" evidence="1">
    <location>
        <begin position="366"/>
        <end position="401"/>
    </location>
</feature>
<dbReference type="PANTHER" id="PTHR14672">
    <property type="entry name" value="MUCIN-16"/>
    <property type="match status" value="1"/>
</dbReference>
<evidence type="ECO:0000313" key="5">
    <source>
        <dbReference type="Proteomes" id="UP000710432"/>
    </source>
</evidence>
<evidence type="ECO:0000259" key="3">
    <source>
        <dbReference type="PROSITE" id="PS50805"/>
    </source>
</evidence>
<feature type="domain" description="SEA" evidence="2">
    <location>
        <begin position="979"/>
        <end position="1045"/>
    </location>
</feature>
<name>A0A8J6G2J0_MICOH</name>
<proteinExistence type="predicted"/>
<reference evidence="4" key="1">
    <citation type="submission" date="2020-03" db="EMBL/GenBank/DDBJ databases">
        <title>Studies in the Genomics of Life Span.</title>
        <authorList>
            <person name="Glass D."/>
        </authorList>
    </citation>
    <scope>NUCLEOTIDE SEQUENCE</scope>
    <source>
        <strain evidence="4">LTLLF</strain>
        <tissue evidence="4">Muscle</tissue>
    </source>
</reference>
<feature type="domain" description="SEA" evidence="2">
    <location>
        <begin position="1086"/>
        <end position="1207"/>
    </location>
</feature>
<organism evidence="4 5">
    <name type="scientific">Microtus ochrogaster</name>
    <name type="common">Prairie vole</name>
    <dbReference type="NCBI Taxonomy" id="79684"/>
    <lineage>
        <taxon>Eukaryota</taxon>
        <taxon>Metazoa</taxon>
        <taxon>Chordata</taxon>
        <taxon>Craniata</taxon>
        <taxon>Vertebrata</taxon>
        <taxon>Euteleostomi</taxon>
        <taxon>Mammalia</taxon>
        <taxon>Eutheria</taxon>
        <taxon>Euarchontoglires</taxon>
        <taxon>Glires</taxon>
        <taxon>Rodentia</taxon>
        <taxon>Myomorpha</taxon>
        <taxon>Muroidea</taxon>
        <taxon>Cricetidae</taxon>
        <taxon>Arvicolinae</taxon>
        <taxon>Microtus</taxon>
    </lineage>
</organism>
<dbReference type="InterPro" id="IPR036364">
    <property type="entry name" value="SEA_dom_sf"/>
</dbReference>
<feature type="domain" description="SEA" evidence="2">
    <location>
        <begin position="1517"/>
        <end position="1638"/>
    </location>
</feature>
<evidence type="ECO:0000259" key="2">
    <source>
        <dbReference type="PROSITE" id="PS50024"/>
    </source>
</evidence>
<feature type="domain" description="SEA" evidence="2">
    <location>
        <begin position="2103"/>
        <end position="2220"/>
    </location>
</feature>
<dbReference type="GO" id="GO:0006355">
    <property type="term" value="P:regulation of DNA-templated transcription"/>
    <property type="evidence" value="ECO:0007669"/>
    <property type="project" value="InterPro"/>
</dbReference>
<comment type="caution">
    <text evidence="4">The sequence shown here is derived from an EMBL/GenBank/DDBJ whole genome shotgun (WGS) entry which is preliminary data.</text>
</comment>
<dbReference type="Pfam" id="PF01390">
    <property type="entry name" value="SEA"/>
    <property type="match status" value="15"/>
</dbReference>
<feature type="domain" description="SEA" evidence="2">
    <location>
        <begin position="479"/>
        <end position="600"/>
    </location>
</feature>
<dbReference type="PANTHER" id="PTHR14672:SF1">
    <property type="entry name" value="MUCIN-16"/>
    <property type="match status" value="1"/>
</dbReference>
<feature type="domain" description="SEA" evidence="2">
    <location>
        <begin position="1230"/>
        <end position="1351"/>
    </location>
</feature>
<dbReference type="InterPro" id="IPR028850">
    <property type="entry name" value="MUC16"/>
</dbReference>
<feature type="region of interest" description="Disordered" evidence="1">
    <location>
        <begin position="217"/>
        <end position="270"/>
    </location>
</feature>
<feature type="domain" description="SEA" evidence="2">
    <location>
        <begin position="1855"/>
        <end position="1972"/>
    </location>
</feature>
<feature type="compositionally biased region" description="Polar residues" evidence="1">
    <location>
        <begin position="129"/>
        <end position="148"/>
    </location>
</feature>
<feature type="domain" description="KRAB" evidence="3">
    <location>
        <begin position="2526"/>
        <end position="2597"/>
    </location>
</feature>
<feature type="compositionally biased region" description="Low complexity" evidence="1">
    <location>
        <begin position="217"/>
        <end position="228"/>
    </location>
</feature>
<dbReference type="InterPro" id="IPR000082">
    <property type="entry name" value="SEA_dom"/>
</dbReference>
<protein>
    <submittedName>
        <fullName evidence="4">Mucin-16</fullName>
    </submittedName>
</protein>
<evidence type="ECO:0000313" key="4">
    <source>
        <dbReference type="EMBL" id="KAH0502487.1"/>
    </source>
</evidence>
<dbReference type="InterPro" id="IPR046757">
    <property type="entry name" value="YL1_N"/>
</dbReference>
<evidence type="ECO:0000256" key="1">
    <source>
        <dbReference type="SAM" id="MobiDB-lite"/>
    </source>
</evidence>
<dbReference type="EMBL" id="JAATJU010025955">
    <property type="protein sequence ID" value="KAH0502487.1"/>
    <property type="molecule type" value="Genomic_DNA"/>
</dbReference>
<feature type="domain" description="SEA" evidence="2">
    <location>
        <begin position="2364"/>
        <end position="2483"/>
    </location>
</feature>
<dbReference type="Proteomes" id="UP000710432">
    <property type="component" value="Unassembled WGS sequence"/>
</dbReference>
<dbReference type="SUPFAM" id="SSF82671">
    <property type="entry name" value="SEA domain"/>
    <property type="match status" value="16"/>
</dbReference>
<sequence length="2769" mass="307160">MEAVTLGNELSSSVRIPSESSRDAYTVGTSSSTWVTSMSTSLPARLETKRSDTDQFFHLTSGLRDTSMSLQTNMPSSPMSTPILPSSETAVASARNISTPYQTQSSQFTEVPVQTVTILHSSSITESTGVTSFPESNFTVPSSESTHVPRTDMPPADEMTSDETTLSAAEDMASLATTSIPKGSSLMTSNSPHSITKSSHGDVLVATIVKELLSSTSTSLPFPVSTSTDFTASPALHKTTPSETEDGMQSQTETPDGAAHGDTPGLVKSPLASILPASSKELSTEGRVKAETTDTALKATPIATSTTKISTTSRPLDHLKTPETTGNVNTTEMIITASDASHNVLGITASPSTGSREKTSMVLRTRLSSYSREPESTVSRSSSLRAETSQASRTLTGSSGDSGTVSWVTYPLDMTSAAAKMTLSASQGESDSMVSTATIPREEVSSAFPQLTVFSIIPDLSTSLISGPEKSTATSIYPELVPFTFNLTITNLPYTTEKGYPDSLHFNKTEKALTYLFQSLFKNTSIGSNYSGCILSQIRSEQNGAATGVDSICTYHHDPMSPPLDRMQLYQEVTQLTNGITRLGPYILDRDSLYVNGTSPSLELFTLNFTITNLHHTEGMRYQGSKIFNSTERILNRLLKPLFKNTSIGSLYSGCRLTLLRPERDRTATGVDAVCTYHSDPMGLKLDREKLYWEVSHNTQGVTKLGSFTLEKDSLYINGAPPVFAQFTLNFTITNLEFKEDMLYHGSKNFNTLERVLQHLLKSLFKTSSLGSLYAGCTLVSLRSKKDKMAITVDAICTYHPDPKGYRLDREQLYWELNGLTHGVTRLDPYTLDRDSLYVNVPGSPLVPFTINFTITNLKYEEGMRQPGSWKFNATERILRRLLWSLFNKTSISLLYSDCRLILLRSENDGAATGVDAVCTHRPDPTESELDNEQVYRELSELTNNITQLGPYTLDQNSLYINGYTHQNLSIIPMTAVPVLVHFIINFTITNLAFEEDMSRPGSRKFNITERILQRLLRPLFQKSSVGPVYSGCVLDSLRNIVYWELNRLTYGVSRLGHYTLDQNSLYVDGYTHQNMATTTKIAGPFPVPFTINFTVTNLEYVDDMGDPGSRKFNVTERLLQSLLGALFSKTSVGPLYSGCRLTMLRPENNGIATGVDAICTYQPNTSSGGMDRKRLYWELRRLNKGIMKLGPYTLDKNSLYVNGYTPQTLATTHGSEYLEAPVFVTAGPVLVPFSINFTIINLEFEEEMGHPGSRKFNIMERTLQSLLRPLFNKTSFGPLHSGCRLILLRSEKNGSATGVDATCTHRLDPAGHRLENEQIYGEICSLTQGVTQLGPYILDKNSLYVNVPLEFKSPIVHLGYTHQILATTPRMSMVNIVSSTMPAPISNLTASSSALLLCTLNFTITNLPYTEDMWGPGYAKFNKVEKVLQLLLKPLFQTSSVGLLYSGCRLTSLSPRKNGEATGVETVCTYHPDHTGHGPAREQLYLELSKLTNGVTQLGPYTLDRDSLYVNGIGTIMVPITLNFTITNLHYTEEMGHIGSLKFNSTKWILHYLLDTLFNKTIIVTHYSGCRLASLRSDNHGAATGVDIICTFLSDSMSPGLVQDQLFWKLSHETHGITRLGPYTLDQNSLYINAGKVGEEMFTVNFTINNLRYSADMGQIGSPKFNITDTLMQHLLSPLFQRSSLGPLYTGCRVATLRSVKNGAQTQVDALCTYRQVPNSLRLPAKPIFYDLSWQTRGIIRLGPYSLDKDSLYINGYNEPGPDVPPTTMRHHLETFTINFTISNLPYSADMISGSALFNSTEHVLQHLGFHIHYTLEPPLNLYTFLFKACEEWNIHSGYNDLGPDILTTAVEHHLKTVILNFTISNLPYSEDMNYSSAMFNSTEHVLQYLLTPLFQNISFNPSCRLTSLRPEKNGTATGVEVICTYLHDLAHPVLDTQEFYSELSNLTQGITQLGNYTLDKESLHVNAIGHHLKTLTINFTITNLPYSSNMSNASALFSSTETFLHYLLGHVFQNDSFNSSCRLDSLRPKKNGTATGVDAICAYYHDPAHPGIDIKELYTELRNLTQGLTHLANYSLDKDSLYVNGYNKPGPEEPSTTVGHHLKTLTINFTITNLPYSSNMSNASALFSSTESFLHYLLGHVFQNDSFNSSCRLDSLRPKKNGTATGVDAICAYYHDPAHPGMDIKELYTELRNLTQGLTHLGNYSLDKDSLYVNAVGHHLKTLTINFTITNLPYSSNMSNASALFSSTETFLHYLLGHVFQNDSFNSSCRLDSLRPKKNGTATGVDAICAYYHDPAHPGMDIKELYTELRNLTQEITHLGNYSLDKDSLYVNGYNEHDAEGLPTNMKPPTLLPTEIPTTSSSSQHFNLNFTITNLPYSQDIAEPGTTKHQQNKRSIEYALNQLFRNSSIKSYFSDCQVLAFRSVSNSNHTGVDSLCNFSPLARRVDRIAIYEEFLRMTQNGTQLLNFTLDRKSVLVDGYSSNRDDDVIKNSVQSSLYPLSPEKGHTGKEGLAIEFLTNLIQELVSFEDVTVQFTEEEWALLDPLQRTLYRKVMLENWKNLASLGRCLDKPNLISQLEQEEVIREVRGSVPDICPDLEPVLKVNWLAPEKHIFGKLHVNGQRTGKLEEELVMEAKITEELNLHSLETYEILEADKKKQVHKKRKCPGPIITYHSMTVPLVGEPGPKEENVDVSAQGPTVQLCTRSSYTVTDIPDATAQAFKIIREAYKNYFTAHGLPPTASALGLVPQPPEPLPGSGPRALRQKIFIK</sequence>
<feature type="domain" description="SEA" evidence="2">
    <location>
        <begin position="1973"/>
        <end position="2090"/>
    </location>
</feature>
<feature type="region of interest" description="Disordered" evidence="1">
    <location>
        <begin position="179"/>
        <end position="198"/>
    </location>
</feature>
<feature type="domain" description="SEA" evidence="2">
    <location>
        <begin position="723"/>
        <end position="844"/>
    </location>
</feature>
<dbReference type="PROSITE" id="PS50805">
    <property type="entry name" value="KRAB"/>
    <property type="match status" value="1"/>
</dbReference>
<feature type="domain" description="SEA" evidence="2">
    <location>
        <begin position="2221"/>
        <end position="2338"/>
    </location>
</feature>
<dbReference type="Gene3D" id="6.10.140.140">
    <property type="match status" value="1"/>
</dbReference>
<feature type="region of interest" description="Disordered" evidence="1">
    <location>
        <begin position="129"/>
        <end position="166"/>
    </location>
</feature>
<dbReference type="Pfam" id="PF01352">
    <property type="entry name" value="KRAB"/>
    <property type="match status" value="1"/>
</dbReference>
<gene>
    <name evidence="4" type="ORF">LTLLF_192670</name>
</gene>
<feature type="domain" description="SEA" evidence="2">
    <location>
        <begin position="1639"/>
        <end position="1760"/>
    </location>
</feature>
<feature type="compositionally biased region" description="Polar residues" evidence="1">
    <location>
        <begin position="239"/>
        <end position="254"/>
    </location>
</feature>
<dbReference type="SUPFAM" id="SSF109640">
    <property type="entry name" value="KRAB domain (Kruppel-associated box)"/>
    <property type="match status" value="1"/>
</dbReference>
<feature type="domain" description="SEA" evidence="2">
    <location>
        <begin position="601"/>
        <end position="722"/>
    </location>
</feature>
<dbReference type="CDD" id="cd07765">
    <property type="entry name" value="KRAB_A-box"/>
    <property type="match status" value="1"/>
</dbReference>
<accession>A0A8J6G2J0</accession>